<dbReference type="EMBL" id="CP046052">
    <property type="protein sequence ID" value="QGM45692.1"/>
    <property type="molecule type" value="Genomic_DNA"/>
</dbReference>
<gene>
    <name evidence="14" type="ORF">H2LOC_008250</name>
</gene>
<name>A0A6B8KDL1_9HYPH</name>
<dbReference type="InterPro" id="IPR050083">
    <property type="entry name" value="HtpX_protease"/>
</dbReference>
<evidence type="ECO:0000256" key="7">
    <source>
        <dbReference type="ARBA" id="ARBA00022801"/>
    </source>
</evidence>
<protein>
    <submittedName>
        <fullName evidence="14">M48 family metalloprotease</fullName>
    </submittedName>
</protein>
<comment type="subcellular location">
    <subcellularLocation>
        <location evidence="2">Cell membrane</location>
        <topology evidence="2">Multi-pass membrane protein</topology>
    </subcellularLocation>
</comment>
<keyword evidence="5 12" id="KW-0812">Transmembrane</keyword>
<evidence type="ECO:0000256" key="4">
    <source>
        <dbReference type="ARBA" id="ARBA00022670"/>
    </source>
</evidence>
<dbReference type="GO" id="GO:0005886">
    <property type="term" value="C:plasma membrane"/>
    <property type="evidence" value="ECO:0007669"/>
    <property type="project" value="UniProtKB-SubCell"/>
</dbReference>
<dbReference type="GO" id="GO:0046872">
    <property type="term" value="F:metal ion binding"/>
    <property type="evidence" value="ECO:0007669"/>
    <property type="project" value="UniProtKB-KW"/>
</dbReference>
<keyword evidence="8" id="KW-0862">Zinc</keyword>
<evidence type="ECO:0000256" key="11">
    <source>
        <dbReference type="ARBA" id="ARBA00023136"/>
    </source>
</evidence>
<evidence type="ECO:0000256" key="2">
    <source>
        <dbReference type="ARBA" id="ARBA00004651"/>
    </source>
</evidence>
<keyword evidence="4 14" id="KW-0645">Protease</keyword>
<dbReference type="OrthoDB" id="5295941at2"/>
<evidence type="ECO:0000313" key="14">
    <source>
        <dbReference type="EMBL" id="QGM45692.1"/>
    </source>
</evidence>
<keyword evidence="7" id="KW-0378">Hydrolase</keyword>
<dbReference type="GO" id="GO:0004222">
    <property type="term" value="F:metalloendopeptidase activity"/>
    <property type="evidence" value="ECO:0007669"/>
    <property type="project" value="InterPro"/>
</dbReference>
<dbReference type="PANTHER" id="PTHR43221">
    <property type="entry name" value="PROTEASE HTPX"/>
    <property type="match status" value="1"/>
</dbReference>
<dbReference type="RefSeq" id="WP_136495963.1">
    <property type="nucleotide sequence ID" value="NZ_CP046052.1"/>
</dbReference>
<dbReference type="AlphaFoldDB" id="A0A6B8KDL1"/>
<feature type="domain" description="Peptidase M48" evidence="13">
    <location>
        <begin position="19"/>
        <end position="196"/>
    </location>
</feature>
<comment type="cofactor">
    <cofactor evidence="1">
        <name>Zn(2+)</name>
        <dbReference type="ChEBI" id="CHEBI:29105"/>
    </cofactor>
</comment>
<evidence type="ECO:0000256" key="8">
    <source>
        <dbReference type="ARBA" id="ARBA00022833"/>
    </source>
</evidence>
<reference evidence="14 15" key="1">
    <citation type="submission" date="2019-11" db="EMBL/GenBank/DDBJ databases">
        <title>The genome sequence of Methylocystis heyeri.</title>
        <authorList>
            <person name="Oshkin I.Y."/>
            <person name="Miroshnikov K."/>
            <person name="Dedysh S.N."/>
        </authorList>
    </citation>
    <scope>NUCLEOTIDE SEQUENCE [LARGE SCALE GENOMIC DNA]</scope>
    <source>
        <strain evidence="14 15">H2</strain>
    </source>
</reference>
<evidence type="ECO:0000313" key="15">
    <source>
        <dbReference type="Proteomes" id="UP000309061"/>
    </source>
</evidence>
<sequence length="443" mass="48758">MPEDKVVEGRTLYLPLPTLLLLSPGQFGSVVAHELAHFAGEDTEYSLRIAPNYASMSRSLSAFSGDAPDDDKRSPLSTLFVTLPAIFQGVLLIDLFHGAVQRWSRARELEADAAASKLFGPEVVATALLRFCAFAPLLGKALQQIVEEGAESEDLVRDFAKAIREAPAQDAQALLSVETPHPFDSHPPMSARIEALGLKADEALLDQAGARAPEDFEVTLIDAFADAPALSRRLTADVFAKFRQERAMIVSQLRENTQKPVETWEFSEGPTGLLSLLNGHAFAGMMLAAIGFAMLAGLWMRPDHRENWVVISGAVAMFVAGVLYVFYARRPFGDTDEPFFQIAEDSCQFRDLETTLPWNDVEDLSAVENNGLSVAFLLKEEAQFRPAQSSGKRTRYDAEKRTIVMRVKKIQGWKPQAFVEEIGHALRSSRARSALKLFGTDTA</sequence>
<keyword evidence="10 14" id="KW-0482">Metalloprotease</keyword>
<evidence type="ECO:0000256" key="1">
    <source>
        <dbReference type="ARBA" id="ARBA00001947"/>
    </source>
</evidence>
<evidence type="ECO:0000256" key="3">
    <source>
        <dbReference type="ARBA" id="ARBA00022475"/>
    </source>
</evidence>
<evidence type="ECO:0000259" key="13">
    <source>
        <dbReference type="Pfam" id="PF01435"/>
    </source>
</evidence>
<keyword evidence="3" id="KW-1003">Cell membrane</keyword>
<organism evidence="14 15">
    <name type="scientific">Methylocystis heyeri</name>
    <dbReference type="NCBI Taxonomy" id="391905"/>
    <lineage>
        <taxon>Bacteria</taxon>
        <taxon>Pseudomonadati</taxon>
        <taxon>Pseudomonadota</taxon>
        <taxon>Alphaproteobacteria</taxon>
        <taxon>Hyphomicrobiales</taxon>
        <taxon>Methylocystaceae</taxon>
        <taxon>Methylocystis</taxon>
    </lineage>
</organism>
<dbReference type="InterPro" id="IPR001915">
    <property type="entry name" value="Peptidase_M48"/>
</dbReference>
<feature type="transmembrane region" description="Helical" evidence="12">
    <location>
        <begin position="307"/>
        <end position="327"/>
    </location>
</feature>
<evidence type="ECO:0000256" key="5">
    <source>
        <dbReference type="ARBA" id="ARBA00022692"/>
    </source>
</evidence>
<dbReference type="Proteomes" id="UP000309061">
    <property type="component" value="Chromosome"/>
</dbReference>
<dbReference type="KEGG" id="mhey:H2LOC_008250"/>
<keyword evidence="11 12" id="KW-0472">Membrane</keyword>
<evidence type="ECO:0000256" key="12">
    <source>
        <dbReference type="SAM" id="Phobius"/>
    </source>
</evidence>
<keyword evidence="15" id="KW-1185">Reference proteome</keyword>
<keyword evidence="9 12" id="KW-1133">Transmembrane helix</keyword>
<dbReference type="Pfam" id="PF01435">
    <property type="entry name" value="Peptidase_M48"/>
    <property type="match status" value="1"/>
</dbReference>
<evidence type="ECO:0000256" key="6">
    <source>
        <dbReference type="ARBA" id="ARBA00022723"/>
    </source>
</evidence>
<feature type="transmembrane region" description="Helical" evidence="12">
    <location>
        <begin position="281"/>
        <end position="301"/>
    </location>
</feature>
<accession>A0A6B8KDL1</accession>
<evidence type="ECO:0000256" key="10">
    <source>
        <dbReference type="ARBA" id="ARBA00023049"/>
    </source>
</evidence>
<keyword evidence="6" id="KW-0479">Metal-binding</keyword>
<dbReference type="PANTHER" id="PTHR43221:SF1">
    <property type="entry name" value="PROTEASE HTPX"/>
    <property type="match status" value="1"/>
</dbReference>
<proteinExistence type="predicted"/>
<dbReference type="GO" id="GO:0006508">
    <property type="term" value="P:proteolysis"/>
    <property type="evidence" value="ECO:0007669"/>
    <property type="project" value="UniProtKB-KW"/>
</dbReference>
<evidence type="ECO:0000256" key="9">
    <source>
        <dbReference type="ARBA" id="ARBA00022989"/>
    </source>
</evidence>